<feature type="transmembrane region" description="Helical" evidence="1">
    <location>
        <begin position="66"/>
        <end position="86"/>
    </location>
</feature>
<keyword evidence="1" id="KW-0472">Membrane</keyword>
<keyword evidence="1" id="KW-1133">Transmembrane helix</keyword>
<reference evidence="3" key="3">
    <citation type="submission" date="2021-06" db="EMBL/GenBank/DDBJ databases">
        <title>Genomic Description and Analysis of Intracellular Bacteria, Candidatus Berkiella cookevillensis and Candidatus Berkiella aquae.</title>
        <authorList>
            <person name="Kidane D.T."/>
            <person name="Mehari Y.T."/>
            <person name="Rice F.C."/>
            <person name="Arivett B.A."/>
            <person name="Farone A.L."/>
            <person name="Berk S.G."/>
            <person name="Farone M.B."/>
        </authorList>
    </citation>
    <scope>NUCLEOTIDE SEQUENCE</scope>
    <source>
        <strain evidence="3">HT99</strain>
    </source>
</reference>
<dbReference type="EMBL" id="LKAJ01000024">
    <property type="protein sequence ID" value="KRG17823.1"/>
    <property type="molecule type" value="Genomic_DNA"/>
</dbReference>
<dbReference type="RefSeq" id="WP_075067726.1">
    <property type="nucleotide sequence ID" value="NZ_LKAJ02000003.1"/>
</dbReference>
<protein>
    <submittedName>
        <fullName evidence="2">Uncharacterized protein</fullName>
    </submittedName>
</protein>
<dbReference type="Proteomes" id="UP000051497">
    <property type="component" value="Unassembled WGS sequence"/>
</dbReference>
<proteinExistence type="predicted"/>
<evidence type="ECO:0000313" key="2">
    <source>
        <dbReference type="EMBL" id="KRG17823.1"/>
    </source>
</evidence>
<reference evidence="3" key="2">
    <citation type="journal article" date="2016" name="Genome Announc.">
        <title>Draft Genome Sequences of Two Novel Amoeba-Resistant Intranuclear Bacteria, 'Candidatus Berkiella cookevillensis' and 'Candidatus Berkiella aquae'.</title>
        <authorList>
            <person name="Mehari Y.T."/>
            <person name="Arivett B.A."/>
            <person name="Farone A.L."/>
            <person name="Gunderson J.H."/>
            <person name="Farone M.B."/>
        </authorList>
    </citation>
    <scope>NUCLEOTIDE SEQUENCE</scope>
    <source>
        <strain evidence="3">HT99</strain>
    </source>
</reference>
<name>A0A0Q9YAU8_9GAMM</name>
<evidence type="ECO:0000256" key="1">
    <source>
        <dbReference type="SAM" id="Phobius"/>
    </source>
</evidence>
<comment type="caution">
    <text evidence="2">The sequence shown here is derived from an EMBL/GenBank/DDBJ whole genome shotgun (WGS) entry which is preliminary data.</text>
</comment>
<sequence length="90" mass="9695">MKKISMFAIGALTALVFVDCFAGTSVSEALNPVKKEINDMVDFGLVIVWLVGVFWGVAWKGFFQSNIFAAAIGIIIPSICTALALIHKFA</sequence>
<evidence type="ECO:0000313" key="4">
    <source>
        <dbReference type="Proteomes" id="UP000051497"/>
    </source>
</evidence>
<gene>
    <name evidence="3" type="ORF">HT99x_015595</name>
    <name evidence="2" type="ORF">HT99x_03143</name>
</gene>
<keyword evidence="4" id="KW-1185">Reference proteome</keyword>
<reference evidence="2" key="1">
    <citation type="submission" date="2015-09" db="EMBL/GenBank/DDBJ databases">
        <title>Draft Genome Sequences of Two Novel Amoeba-resistant Intranuclear Bacteria, Candidatus Berkiella cookevillensis and Candidatus Berkiella aquae.</title>
        <authorList>
            <person name="Mehari Y.T."/>
            <person name="Arivett B.A."/>
            <person name="Farone A.L."/>
            <person name="Gunderson J.H."/>
            <person name="Farone M.B."/>
        </authorList>
    </citation>
    <scope>NUCLEOTIDE SEQUENCE [LARGE SCALE GENOMIC DNA]</scope>
    <source>
        <strain evidence="2">HT99</strain>
    </source>
</reference>
<evidence type="ECO:0000313" key="3">
    <source>
        <dbReference type="EMBL" id="MCS5712863.1"/>
    </source>
</evidence>
<dbReference type="AlphaFoldDB" id="A0A0Q9YAU8"/>
<keyword evidence="1" id="KW-0812">Transmembrane</keyword>
<dbReference type="EMBL" id="LKAJ02000003">
    <property type="protein sequence ID" value="MCS5712863.1"/>
    <property type="molecule type" value="Genomic_DNA"/>
</dbReference>
<feature type="transmembrane region" description="Helical" evidence="1">
    <location>
        <begin position="41"/>
        <end position="59"/>
    </location>
</feature>
<dbReference type="STRING" id="295108.HT99x_03143"/>
<organism evidence="2">
    <name type="scientific">Candidatus Berkiella aquae</name>
    <dbReference type="NCBI Taxonomy" id="295108"/>
    <lineage>
        <taxon>Bacteria</taxon>
        <taxon>Pseudomonadati</taxon>
        <taxon>Pseudomonadota</taxon>
        <taxon>Gammaproteobacteria</taxon>
        <taxon>Candidatus Berkiellales</taxon>
        <taxon>Candidatus Berkiellaceae</taxon>
        <taxon>Candidatus Berkiella</taxon>
    </lineage>
</organism>
<accession>A0A0Q9YAU8</accession>